<accession>X1F3U4</accession>
<organism evidence="2">
    <name type="scientific">marine sediment metagenome</name>
    <dbReference type="NCBI Taxonomy" id="412755"/>
    <lineage>
        <taxon>unclassified sequences</taxon>
        <taxon>metagenomes</taxon>
        <taxon>ecological metagenomes</taxon>
    </lineage>
</organism>
<feature type="domain" description="N-acetyltransferase" evidence="1">
    <location>
        <begin position="1"/>
        <end position="85"/>
    </location>
</feature>
<dbReference type="PROSITE" id="PS51186">
    <property type="entry name" value="GNAT"/>
    <property type="match status" value="1"/>
</dbReference>
<reference evidence="2" key="1">
    <citation type="journal article" date="2014" name="Front. Microbiol.">
        <title>High frequency of phylogenetically diverse reductive dehalogenase-homologous genes in deep subseafloor sedimentary metagenomes.</title>
        <authorList>
            <person name="Kawai M."/>
            <person name="Futagami T."/>
            <person name="Toyoda A."/>
            <person name="Takaki Y."/>
            <person name="Nishi S."/>
            <person name="Hori S."/>
            <person name="Arai W."/>
            <person name="Tsubouchi T."/>
            <person name="Morono Y."/>
            <person name="Uchiyama I."/>
            <person name="Ito T."/>
            <person name="Fujiyama A."/>
            <person name="Inagaki F."/>
            <person name="Takami H."/>
        </authorList>
    </citation>
    <scope>NUCLEOTIDE SEQUENCE</scope>
    <source>
        <strain evidence="2">Expedition CK06-06</strain>
    </source>
</reference>
<dbReference type="SUPFAM" id="SSF55729">
    <property type="entry name" value="Acyl-CoA N-acyltransferases (Nat)"/>
    <property type="match status" value="1"/>
</dbReference>
<dbReference type="EMBL" id="BARU01013677">
    <property type="protein sequence ID" value="GAH39602.1"/>
    <property type="molecule type" value="Genomic_DNA"/>
</dbReference>
<dbReference type="AlphaFoldDB" id="X1F3U4"/>
<proteinExistence type="predicted"/>
<dbReference type="PANTHER" id="PTHR43138:SF1">
    <property type="entry name" value="N-ACETYLTRANSFERASE ACA1"/>
    <property type="match status" value="1"/>
</dbReference>
<protein>
    <recommendedName>
        <fullName evidence="1">N-acetyltransferase domain-containing protein</fullName>
    </recommendedName>
</protein>
<dbReference type="PANTHER" id="PTHR43138">
    <property type="entry name" value="ACETYLTRANSFERASE, GNAT FAMILY"/>
    <property type="match status" value="1"/>
</dbReference>
<dbReference type="CDD" id="cd04301">
    <property type="entry name" value="NAT_SF"/>
    <property type="match status" value="1"/>
</dbReference>
<dbReference type="InterPro" id="IPR052742">
    <property type="entry name" value="Mito_N-acetyltransferase"/>
</dbReference>
<dbReference type="InterPro" id="IPR000182">
    <property type="entry name" value="GNAT_dom"/>
</dbReference>
<evidence type="ECO:0000259" key="1">
    <source>
        <dbReference type="PROSITE" id="PS51186"/>
    </source>
</evidence>
<dbReference type="Gene3D" id="3.40.630.30">
    <property type="match status" value="1"/>
</dbReference>
<name>X1F3U4_9ZZZZ</name>
<dbReference type="GO" id="GO:0016747">
    <property type="term" value="F:acyltransferase activity, transferring groups other than amino-acyl groups"/>
    <property type="evidence" value="ECO:0007669"/>
    <property type="project" value="InterPro"/>
</dbReference>
<gene>
    <name evidence="2" type="ORF">S03H2_24561</name>
</gene>
<dbReference type="InterPro" id="IPR016181">
    <property type="entry name" value="Acyl_CoA_acyltransferase"/>
</dbReference>
<dbReference type="Pfam" id="PF00583">
    <property type="entry name" value="Acetyltransf_1"/>
    <property type="match status" value="1"/>
</dbReference>
<comment type="caution">
    <text evidence="2">The sequence shown here is derived from an EMBL/GenBank/DDBJ whole genome shotgun (WGS) entry which is preliminary data.</text>
</comment>
<sequence length="90" mass="10286">MCHTVIIGYLVHSDYRLKGVGSILMERLLDEVRKIGNIKILTAEVAADNIASQKLLMKYDFKEFGRLLNGLMIKNNEYVDLLSFSKHLSE</sequence>
<evidence type="ECO:0000313" key="2">
    <source>
        <dbReference type="EMBL" id="GAH39602.1"/>
    </source>
</evidence>